<reference evidence="1 4" key="1">
    <citation type="submission" date="2021-06" db="EMBL/GenBank/DDBJ databases">
        <title>Collection of gut derived symbiotic bacterial strains cultured from healthy donors.</title>
        <authorList>
            <person name="Lin H."/>
            <person name="Littmann E."/>
            <person name="Pamer E.G."/>
        </authorList>
    </citation>
    <scope>NUCLEOTIDE SEQUENCE</scope>
    <source>
        <strain evidence="2 4">MSK.21.70</strain>
        <strain evidence="1">MSK.21.82</strain>
    </source>
</reference>
<sequence length="148" mass="17568">MKYNNIDYIQKNPATKEEIITRLQNAAKEDEEYHMDDDLIDAINEYSEPFELVEPILEIIGTHPRVDFGMPGDLVHFLEQFYKHGYEELLVSSVRKNPTAHNIWMVHRCFNDVNNPKREMFAKLMKELKDDSSVSMDIKKEIDEFDWE</sequence>
<dbReference type="EMBL" id="JAHOEF010000032">
    <property type="protein sequence ID" value="MBV3382815.1"/>
    <property type="molecule type" value="Genomic_DNA"/>
</dbReference>
<evidence type="ECO:0000313" key="3">
    <source>
        <dbReference type="Proteomes" id="UP001196408"/>
    </source>
</evidence>
<protein>
    <submittedName>
        <fullName evidence="1">Uncharacterized protein</fullName>
    </submittedName>
</protein>
<evidence type="ECO:0000313" key="4">
    <source>
        <dbReference type="Proteomes" id="UP001197492"/>
    </source>
</evidence>
<evidence type="ECO:0000313" key="1">
    <source>
        <dbReference type="EMBL" id="MBV3382815.1"/>
    </source>
</evidence>
<accession>A0AAW4MUD9</accession>
<proteinExistence type="predicted"/>
<keyword evidence="4" id="KW-1185">Reference proteome</keyword>
<evidence type="ECO:0000313" key="2">
    <source>
        <dbReference type="EMBL" id="MBV3392860.1"/>
    </source>
</evidence>
<dbReference type="RefSeq" id="WP_217747644.1">
    <property type="nucleotide sequence ID" value="NZ_JAHOEB010000031.1"/>
</dbReference>
<dbReference type="AlphaFoldDB" id="A0AAW4MUD9"/>
<gene>
    <name evidence="1" type="ORF">KSV97_06205</name>
    <name evidence="2" type="ORF">KSW06_06280</name>
</gene>
<comment type="caution">
    <text evidence="1">The sequence shown here is derived from an EMBL/GenBank/DDBJ whole genome shotgun (WGS) entry which is preliminary data.</text>
</comment>
<dbReference type="Proteomes" id="UP001197492">
    <property type="component" value="Unassembled WGS sequence"/>
</dbReference>
<dbReference type="Proteomes" id="UP001196408">
    <property type="component" value="Unassembled WGS sequence"/>
</dbReference>
<dbReference type="EMBL" id="JAHOEL010000032">
    <property type="protein sequence ID" value="MBV3392860.1"/>
    <property type="molecule type" value="Genomic_DNA"/>
</dbReference>
<organism evidence="1 3">
    <name type="scientific">Catenibacterium mitsuokai</name>
    <dbReference type="NCBI Taxonomy" id="100886"/>
    <lineage>
        <taxon>Bacteria</taxon>
        <taxon>Bacillati</taxon>
        <taxon>Bacillota</taxon>
        <taxon>Erysipelotrichia</taxon>
        <taxon>Erysipelotrichales</taxon>
        <taxon>Coprobacillaceae</taxon>
        <taxon>Catenibacterium</taxon>
    </lineage>
</organism>
<name>A0AAW4MUD9_9FIRM</name>